<accession>A0ABM0K9T8</accession>
<dbReference type="InterPro" id="IPR014710">
    <property type="entry name" value="RmlC-like_jellyroll"/>
</dbReference>
<name>A0ABM0K9T8_APLCA</name>
<gene>
    <name evidence="3" type="primary">LOC101863317</name>
</gene>
<dbReference type="InterPro" id="IPR013096">
    <property type="entry name" value="Cupin_2"/>
</dbReference>
<dbReference type="InterPro" id="IPR011051">
    <property type="entry name" value="RmlC_Cupin_sf"/>
</dbReference>
<organism evidence="2 3">
    <name type="scientific">Aplysia californica</name>
    <name type="common">California sea hare</name>
    <dbReference type="NCBI Taxonomy" id="6500"/>
    <lineage>
        <taxon>Eukaryota</taxon>
        <taxon>Metazoa</taxon>
        <taxon>Spiralia</taxon>
        <taxon>Lophotrochozoa</taxon>
        <taxon>Mollusca</taxon>
        <taxon>Gastropoda</taxon>
        <taxon>Heterobranchia</taxon>
        <taxon>Euthyneura</taxon>
        <taxon>Tectipleura</taxon>
        <taxon>Aplysiida</taxon>
        <taxon>Aplysioidea</taxon>
        <taxon>Aplysiidae</taxon>
        <taxon>Aplysia</taxon>
    </lineage>
</organism>
<protein>
    <submittedName>
        <fullName evidence="3">Uncharacterized protein LOC101863317</fullName>
    </submittedName>
</protein>
<dbReference type="PANTHER" id="PTHR40112">
    <property type="entry name" value="H2HPP ISOMERASE"/>
    <property type="match status" value="1"/>
</dbReference>
<feature type="domain" description="Cupin type-2" evidence="1">
    <location>
        <begin position="51"/>
        <end position="115"/>
    </location>
</feature>
<dbReference type="GeneID" id="101863317"/>
<keyword evidence="2" id="KW-1185">Reference proteome</keyword>
<dbReference type="SUPFAM" id="SSF51182">
    <property type="entry name" value="RmlC-like cupins"/>
    <property type="match status" value="1"/>
</dbReference>
<reference evidence="3" key="1">
    <citation type="submission" date="2025-08" db="UniProtKB">
        <authorList>
            <consortium name="RefSeq"/>
        </authorList>
    </citation>
    <scope>IDENTIFICATION</scope>
</reference>
<evidence type="ECO:0000313" key="2">
    <source>
        <dbReference type="Proteomes" id="UP000694888"/>
    </source>
</evidence>
<dbReference type="Gene3D" id="2.60.120.10">
    <property type="entry name" value="Jelly Rolls"/>
    <property type="match status" value="1"/>
</dbReference>
<evidence type="ECO:0000313" key="3">
    <source>
        <dbReference type="RefSeq" id="XP_005112365.1"/>
    </source>
</evidence>
<dbReference type="Pfam" id="PF07883">
    <property type="entry name" value="Cupin_2"/>
    <property type="match status" value="1"/>
</dbReference>
<proteinExistence type="predicted"/>
<dbReference type="PANTHER" id="PTHR40112:SF1">
    <property type="entry name" value="H2HPP ISOMERASE"/>
    <property type="match status" value="1"/>
</dbReference>
<dbReference type="InterPro" id="IPR052535">
    <property type="entry name" value="Bacilysin_H2HPP_isomerase"/>
</dbReference>
<sequence>MGNAPFAAVTEIKMSEKVNLQKWDESSDGRLTNANMKKKLESMGYRTCRYMFSPGTDFPDHTHNITKMDAITSGRFQMGMYGQTLVMEPGDILEVPKNTVHNAKVVGSEDVTFFDSTK</sequence>
<evidence type="ECO:0000259" key="1">
    <source>
        <dbReference type="Pfam" id="PF07883"/>
    </source>
</evidence>
<dbReference type="RefSeq" id="XP_005112365.1">
    <property type="nucleotide sequence ID" value="XM_005112308.3"/>
</dbReference>
<dbReference type="Proteomes" id="UP000694888">
    <property type="component" value="Unplaced"/>
</dbReference>